<dbReference type="SUPFAM" id="SSF52374">
    <property type="entry name" value="Nucleotidylyl transferase"/>
    <property type="match status" value="1"/>
</dbReference>
<feature type="domain" description="Cytidyltransferase-like" evidence="1">
    <location>
        <begin position="179"/>
        <end position="291"/>
    </location>
</feature>
<reference evidence="2 3" key="1">
    <citation type="submission" date="2017-03" db="EMBL/GenBank/DDBJ databases">
        <title>Widespread Adenine N6-methylation of Active Genes in Fungi.</title>
        <authorList>
            <consortium name="DOE Joint Genome Institute"/>
            <person name="Mondo S.J."/>
            <person name="Dannebaum R.O."/>
            <person name="Kuo R.C."/>
            <person name="Louie K.B."/>
            <person name="Bewick A.J."/>
            <person name="Labutti K."/>
            <person name="Haridas S."/>
            <person name="Kuo A."/>
            <person name="Salamov A."/>
            <person name="Ahrendt S.R."/>
            <person name="Lau R."/>
            <person name="Bowen B.P."/>
            <person name="Lipzen A."/>
            <person name="Sullivan W."/>
            <person name="Andreopoulos W.B."/>
            <person name="Clum A."/>
            <person name="Lindquist E."/>
            <person name="Daum C."/>
            <person name="Northen T.R."/>
            <person name="Ramamoorthy G."/>
            <person name="Schmitz R.J."/>
            <person name="Gryganskyi A."/>
            <person name="Culley D."/>
            <person name="Magnuson J."/>
            <person name="James T.Y."/>
            <person name="O'Malley M.A."/>
            <person name="Stajich J.E."/>
            <person name="Spatafora J.W."/>
            <person name="Visel A."/>
            <person name="Grigoriev I.V."/>
        </authorList>
    </citation>
    <scope>NUCLEOTIDE SEQUENCE [LARGE SCALE GENOMIC DNA]</scope>
    <source>
        <strain evidence="2 3">NRRL Y-17943</strain>
    </source>
</reference>
<keyword evidence="3" id="KW-1185">Reference proteome</keyword>
<protein>
    <recommendedName>
        <fullName evidence="1">Cytidyltransferase-like domain-containing protein</fullName>
    </recommendedName>
</protein>
<dbReference type="InterPro" id="IPR014729">
    <property type="entry name" value="Rossmann-like_a/b/a_fold"/>
</dbReference>
<dbReference type="Pfam" id="PF01467">
    <property type="entry name" value="CTP_transf_like"/>
    <property type="match status" value="1"/>
</dbReference>
<dbReference type="GeneID" id="33560829"/>
<dbReference type="InterPro" id="IPR004821">
    <property type="entry name" value="Cyt_trans-like"/>
</dbReference>
<dbReference type="EMBL" id="NBSH01000002">
    <property type="protein sequence ID" value="ORX39841.1"/>
    <property type="molecule type" value="Genomic_DNA"/>
</dbReference>
<evidence type="ECO:0000259" key="1">
    <source>
        <dbReference type="Pfam" id="PF01467"/>
    </source>
</evidence>
<dbReference type="PANTHER" id="PTHR10695:SF46">
    <property type="entry name" value="BIFUNCTIONAL COENZYME A SYNTHASE-RELATED"/>
    <property type="match status" value="1"/>
</dbReference>
<evidence type="ECO:0000313" key="2">
    <source>
        <dbReference type="EMBL" id="ORX39841.1"/>
    </source>
</evidence>
<dbReference type="Proteomes" id="UP000193218">
    <property type="component" value="Unassembled WGS sequence"/>
</dbReference>
<proteinExistence type="predicted"/>
<dbReference type="GO" id="GO:0004140">
    <property type="term" value="F:dephospho-CoA kinase activity"/>
    <property type="evidence" value="ECO:0007669"/>
    <property type="project" value="TreeGrafter"/>
</dbReference>
<dbReference type="GO" id="GO:0015937">
    <property type="term" value="P:coenzyme A biosynthetic process"/>
    <property type="evidence" value="ECO:0007669"/>
    <property type="project" value="TreeGrafter"/>
</dbReference>
<dbReference type="Gene3D" id="3.40.50.620">
    <property type="entry name" value="HUPs"/>
    <property type="match status" value="1"/>
</dbReference>
<dbReference type="OrthoDB" id="330671at2759"/>
<evidence type="ECO:0000313" key="3">
    <source>
        <dbReference type="Proteomes" id="UP000193218"/>
    </source>
</evidence>
<dbReference type="AlphaFoldDB" id="A0A1Y1UP81"/>
<dbReference type="STRING" id="4999.A0A1Y1UP81"/>
<accession>A0A1Y1UP81</accession>
<dbReference type="RefSeq" id="XP_021873626.1">
    <property type="nucleotide sequence ID" value="XM_022019020.1"/>
</dbReference>
<dbReference type="PANTHER" id="PTHR10695">
    <property type="entry name" value="DEPHOSPHO-COA KINASE-RELATED"/>
    <property type="match status" value="1"/>
</dbReference>
<gene>
    <name evidence="2" type="ORF">BD324DRAFT_678928</name>
</gene>
<organism evidence="2 3">
    <name type="scientific">Kockovaella imperatae</name>
    <dbReference type="NCBI Taxonomy" id="4999"/>
    <lineage>
        <taxon>Eukaryota</taxon>
        <taxon>Fungi</taxon>
        <taxon>Dikarya</taxon>
        <taxon>Basidiomycota</taxon>
        <taxon>Agaricomycotina</taxon>
        <taxon>Tremellomycetes</taxon>
        <taxon>Tremellales</taxon>
        <taxon>Cuniculitremaceae</taxon>
        <taxon>Kockovaella</taxon>
    </lineage>
</organism>
<sequence>MDDLSPGKDRTVLLLPFTPAILNQPDVLLPIIHDVLTRTLSKHFTVIFSTPYLPFDLETASSFTIDSHQQLFNVLKLNPDANFGVFQAFLGKVYSALVAAQWSCERVSMDVEVLFEGELGDLMLDVENTQVVKLQDFDYLPVHAHLPTNAVILKTSMDLPNGVPSLHPPAASSHQTVALGGTFDHLHAAHKLLLQLATFLSSTRLIVGVMADSKLSSKSNADLIQPIDERITVIETFLSRLGLVRKADPDRVQKEGHRVIMDVVEIEDPFGPTAWDRDIQILLVSQETVSGGKMVNDLRKGKQLPELKVYIVDVISSEHHAGRRDLSKVEDEAVLKELKMGSTGIRQWIKDHPEM</sequence>
<name>A0A1Y1UP81_9TREE</name>
<dbReference type="InParanoid" id="A0A1Y1UP81"/>
<comment type="caution">
    <text evidence="2">The sequence shown here is derived from an EMBL/GenBank/DDBJ whole genome shotgun (WGS) entry which is preliminary data.</text>
</comment>